<evidence type="ECO:0000313" key="11">
    <source>
        <dbReference type="EMBL" id="GAA4071706.1"/>
    </source>
</evidence>
<dbReference type="InterPro" id="IPR013506">
    <property type="entry name" value="Topo_IIA_bsu_dom2"/>
</dbReference>
<keyword evidence="8" id="KW-0238">DNA-binding</keyword>
<dbReference type="InterPro" id="IPR020568">
    <property type="entry name" value="Ribosomal_Su5_D2-typ_SF"/>
</dbReference>
<keyword evidence="6" id="KW-0067">ATP-binding</keyword>
<proteinExistence type="inferred from homology"/>
<dbReference type="PRINTS" id="PR01159">
    <property type="entry name" value="DNAGYRASEB"/>
</dbReference>
<comment type="caution">
    <text evidence="11">The sequence shown here is derived from an EMBL/GenBank/DDBJ whole genome shotgun (WGS) entry which is preliminary data.</text>
</comment>
<dbReference type="SMART" id="SM00433">
    <property type="entry name" value="TOP2c"/>
    <property type="match status" value="1"/>
</dbReference>
<evidence type="ECO:0000256" key="4">
    <source>
        <dbReference type="ARBA" id="ARBA00012895"/>
    </source>
</evidence>
<keyword evidence="9" id="KW-0413">Isomerase</keyword>
<dbReference type="SMART" id="SM00387">
    <property type="entry name" value="HATPase_c"/>
    <property type="match status" value="1"/>
</dbReference>
<protein>
    <recommendedName>
        <fullName evidence="4">DNA topoisomerase (ATP-hydrolyzing)</fullName>
        <ecNumber evidence="4">5.6.2.2</ecNumber>
    </recommendedName>
</protein>
<comment type="catalytic activity">
    <reaction evidence="1">
        <text>ATP-dependent breakage, passage and rejoining of double-stranded DNA.</text>
        <dbReference type="EC" id="5.6.2.2"/>
    </reaction>
</comment>
<dbReference type="RefSeq" id="WP_345016457.1">
    <property type="nucleotide sequence ID" value="NZ_BAAAZY010000013.1"/>
</dbReference>
<evidence type="ECO:0000256" key="1">
    <source>
        <dbReference type="ARBA" id="ARBA00000185"/>
    </source>
</evidence>
<dbReference type="Gene3D" id="3.30.230.10">
    <property type="match status" value="1"/>
</dbReference>
<evidence type="ECO:0000313" key="12">
    <source>
        <dbReference type="Proteomes" id="UP001499984"/>
    </source>
</evidence>
<accession>A0ABP7VPP2</accession>
<evidence type="ECO:0000256" key="2">
    <source>
        <dbReference type="ARBA" id="ARBA00001946"/>
    </source>
</evidence>
<evidence type="ECO:0000256" key="6">
    <source>
        <dbReference type="ARBA" id="ARBA00022840"/>
    </source>
</evidence>
<keyword evidence="7" id="KW-0799">Topoisomerase</keyword>
<dbReference type="PANTHER" id="PTHR45866:SF1">
    <property type="entry name" value="DNA GYRASE SUBUNIT B, MITOCHONDRIAL"/>
    <property type="match status" value="1"/>
</dbReference>
<comment type="similarity">
    <text evidence="3">Belongs to the type II topoisomerase GyrB family.</text>
</comment>
<organism evidence="11 12">
    <name type="scientific">Streptomyces shaanxiensis</name>
    <dbReference type="NCBI Taxonomy" id="653357"/>
    <lineage>
        <taxon>Bacteria</taxon>
        <taxon>Bacillati</taxon>
        <taxon>Actinomycetota</taxon>
        <taxon>Actinomycetes</taxon>
        <taxon>Kitasatosporales</taxon>
        <taxon>Streptomycetaceae</taxon>
        <taxon>Streptomyces</taxon>
    </lineage>
</organism>
<evidence type="ECO:0000256" key="3">
    <source>
        <dbReference type="ARBA" id="ARBA00010708"/>
    </source>
</evidence>
<keyword evidence="12" id="KW-1185">Reference proteome</keyword>
<dbReference type="Gene3D" id="3.30.565.10">
    <property type="entry name" value="Histidine kinase-like ATPase, C-terminal domain"/>
    <property type="match status" value="1"/>
</dbReference>
<evidence type="ECO:0000256" key="7">
    <source>
        <dbReference type="ARBA" id="ARBA00023029"/>
    </source>
</evidence>
<dbReference type="InterPro" id="IPR036890">
    <property type="entry name" value="HATPase_C_sf"/>
</dbReference>
<reference evidence="12" key="1">
    <citation type="journal article" date="2019" name="Int. J. Syst. Evol. Microbiol.">
        <title>The Global Catalogue of Microorganisms (GCM) 10K type strain sequencing project: providing services to taxonomists for standard genome sequencing and annotation.</title>
        <authorList>
            <consortium name="The Broad Institute Genomics Platform"/>
            <consortium name="The Broad Institute Genome Sequencing Center for Infectious Disease"/>
            <person name="Wu L."/>
            <person name="Ma J."/>
        </authorList>
    </citation>
    <scope>NUCLEOTIDE SEQUENCE [LARGE SCALE GENOMIC DNA]</scope>
    <source>
        <strain evidence="12">JCM 16925</strain>
    </source>
</reference>
<dbReference type="InterPro" id="IPR000565">
    <property type="entry name" value="Topo_IIA_B"/>
</dbReference>
<gene>
    <name evidence="11" type="ORF">GCM10022233_55740</name>
</gene>
<comment type="cofactor">
    <cofactor evidence="2">
        <name>Mg(2+)</name>
        <dbReference type="ChEBI" id="CHEBI:18420"/>
    </cofactor>
</comment>
<keyword evidence="5" id="KW-0547">Nucleotide-binding</keyword>
<evidence type="ECO:0000256" key="5">
    <source>
        <dbReference type="ARBA" id="ARBA00022741"/>
    </source>
</evidence>
<dbReference type="SUPFAM" id="SSF54211">
    <property type="entry name" value="Ribosomal protein S5 domain 2-like"/>
    <property type="match status" value="1"/>
</dbReference>
<dbReference type="PRINTS" id="PR00418">
    <property type="entry name" value="TPI2FAMILY"/>
</dbReference>
<dbReference type="Pfam" id="PF00204">
    <property type="entry name" value="DNA_gyraseB"/>
    <property type="match status" value="1"/>
</dbReference>
<dbReference type="InterPro" id="IPR001241">
    <property type="entry name" value="Topo_IIA"/>
</dbReference>
<sequence>MSGEGTGYDAARIEVLEGREAVRKRPGMWVGSIGERGLHHLVFEVVGRAVNQVLAGHGGSVDVTLTPDGGVRVADDGPGGPFEAAGDTGGPGLEALLTSFCASSEPSSRYIAEVAHFGAGLFVTNALSSRLTAEVRFEEVRRVQEYARGVALAPPAAVGPTSGSGTSIAFWPDTEIFETTRCSFAVLAERFRQLAFLNRGLRMSLTDERPAGGSRAVLFRFPEGVRDFVAALDAEAGAALHRDVTGFEREDPRMAGTMEVALLWSGSGEERVRSFVNSRATAQGGTHVDGFRDGVAAAVTAYARERGLLAAADPDPGFDRIGEGLTAVVSVKLDRPEFLGATHGLLGNADVRACVGEAVREHLGNWFEERPDRAAEVVGQIARGIHQG</sequence>
<dbReference type="Proteomes" id="UP001499984">
    <property type="component" value="Unassembled WGS sequence"/>
</dbReference>
<dbReference type="InterPro" id="IPR003594">
    <property type="entry name" value="HATPase_dom"/>
</dbReference>
<evidence type="ECO:0000256" key="8">
    <source>
        <dbReference type="ARBA" id="ARBA00023125"/>
    </source>
</evidence>
<evidence type="ECO:0000256" key="9">
    <source>
        <dbReference type="ARBA" id="ARBA00023235"/>
    </source>
</evidence>
<dbReference type="InterPro" id="IPR014721">
    <property type="entry name" value="Ribsml_uS5_D2-typ_fold_subgr"/>
</dbReference>
<name>A0ABP7VPP2_9ACTN</name>
<evidence type="ECO:0000259" key="10">
    <source>
        <dbReference type="SMART" id="SM00387"/>
    </source>
</evidence>
<dbReference type="PANTHER" id="PTHR45866">
    <property type="entry name" value="DNA GYRASE/TOPOISOMERASE SUBUNIT B"/>
    <property type="match status" value="1"/>
</dbReference>
<dbReference type="SUPFAM" id="SSF55874">
    <property type="entry name" value="ATPase domain of HSP90 chaperone/DNA topoisomerase II/histidine kinase"/>
    <property type="match status" value="1"/>
</dbReference>
<dbReference type="EC" id="5.6.2.2" evidence="4"/>
<feature type="domain" description="Histidine kinase/HSP90-like ATPase" evidence="10">
    <location>
        <begin position="33"/>
        <end position="176"/>
    </location>
</feature>
<dbReference type="EMBL" id="BAAAZY010000013">
    <property type="protein sequence ID" value="GAA4071706.1"/>
    <property type="molecule type" value="Genomic_DNA"/>
</dbReference>